<name>A0ABQ5D172_9ASTR</name>
<reference evidence="2" key="1">
    <citation type="journal article" date="2022" name="Int. J. Mol. Sci.">
        <title>Draft Genome of Tanacetum Coccineum: Genomic Comparison of Closely Related Tanacetum-Family Plants.</title>
        <authorList>
            <person name="Yamashiro T."/>
            <person name="Shiraishi A."/>
            <person name="Nakayama K."/>
            <person name="Satake H."/>
        </authorList>
    </citation>
    <scope>NUCLEOTIDE SEQUENCE</scope>
</reference>
<organism evidence="2 3">
    <name type="scientific">Tanacetum coccineum</name>
    <dbReference type="NCBI Taxonomy" id="301880"/>
    <lineage>
        <taxon>Eukaryota</taxon>
        <taxon>Viridiplantae</taxon>
        <taxon>Streptophyta</taxon>
        <taxon>Embryophyta</taxon>
        <taxon>Tracheophyta</taxon>
        <taxon>Spermatophyta</taxon>
        <taxon>Magnoliopsida</taxon>
        <taxon>eudicotyledons</taxon>
        <taxon>Gunneridae</taxon>
        <taxon>Pentapetalae</taxon>
        <taxon>asterids</taxon>
        <taxon>campanulids</taxon>
        <taxon>Asterales</taxon>
        <taxon>Asteraceae</taxon>
        <taxon>Asteroideae</taxon>
        <taxon>Anthemideae</taxon>
        <taxon>Anthemidinae</taxon>
        <taxon>Tanacetum</taxon>
    </lineage>
</organism>
<comment type="caution">
    <text evidence="2">The sequence shown here is derived from an EMBL/GenBank/DDBJ whole genome shotgun (WGS) entry which is preliminary data.</text>
</comment>
<proteinExistence type="predicted"/>
<reference evidence="2" key="2">
    <citation type="submission" date="2022-01" db="EMBL/GenBank/DDBJ databases">
        <authorList>
            <person name="Yamashiro T."/>
            <person name="Shiraishi A."/>
            <person name="Satake H."/>
            <person name="Nakayama K."/>
        </authorList>
    </citation>
    <scope>NUCLEOTIDE SEQUENCE</scope>
</reference>
<dbReference type="EMBL" id="BQNB010014807">
    <property type="protein sequence ID" value="GJT32622.1"/>
    <property type="molecule type" value="Genomic_DNA"/>
</dbReference>
<evidence type="ECO:0000313" key="3">
    <source>
        <dbReference type="Proteomes" id="UP001151760"/>
    </source>
</evidence>
<accession>A0ABQ5D172</accession>
<feature type="compositionally biased region" description="Polar residues" evidence="1">
    <location>
        <begin position="51"/>
        <end position="60"/>
    </location>
</feature>
<keyword evidence="3" id="KW-1185">Reference proteome</keyword>
<dbReference type="Proteomes" id="UP001151760">
    <property type="component" value="Unassembled WGS sequence"/>
</dbReference>
<evidence type="ECO:0000256" key="1">
    <source>
        <dbReference type="SAM" id="MobiDB-lite"/>
    </source>
</evidence>
<sequence>MLRAIPMSLTRASIKALEIQIRQMSKVVQERGSGSLPSSTKMNLRDHVNSISTAEDTNTPLIHRIGSTRYAVSDQLNSTDISEIARKPSKTSKHGHENGRVNKSQK</sequence>
<protein>
    <submittedName>
        <fullName evidence="2">Uncharacterized protein</fullName>
    </submittedName>
</protein>
<gene>
    <name evidence="2" type="ORF">Tco_0923041</name>
</gene>
<feature type="region of interest" description="Disordered" evidence="1">
    <location>
        <begin position="51"/>
        <end position="106"/>
    </location>
</feature>
<evidence type="ECO:0000313" key="2">
    <source>
        <dbReference type="EMBL" id="GJT32622.1"/>
    </source>
</evidence>